<dbReference type="AlphaFoldDB" id="A0A7J7J718"/>
<dbReference type="PANTHER" id="PTHR24652:SF69">
    <property type="entry name" value="CUB DOMAIN-CONTAINING PROTEIN"/>
    <property type="match status" value="1"/>
</dbReference>
<dbReference type="Pfam" id="PF00431">
    <property type="entry name" value="CUB"/>
    <property type="match status" value="1"/>
</dbReference>
<dbReference type="PANTHER" id="PTHR24652">
    <property type="entry name" value="LOW-DENSITY LIPOPROTEIN RECEPTOR CLASS A DOMAIN-CONTAINING PROTEIN 2"/>
    <property type="match status" value="1"/>
</dbReference>
<dbReference type="InterPro" id="IPR035914">
    <property type="entry name" value="Sperma_CUB_dom_sf"/>
</dbReference>
<feature type="domain" description="CUB" evidence="6">
    <location>
        <begin position="33"/>
        <end position="149"/>
    </location>
</feature>
<keyword evidence="8" id="KW-1185">Reference proteome</keyword>
<sequence>MSNYWHVVQVLLAVFAADKIHATLDIYYMDELCGTTVDLAEIHSASVETSRALTYPNNLNCVVSFKAPANKKFYVVMKRFITEESSNTCYDYLSMYDGADTTSPAMISELCGELSGEPTYRTSGEDITFEFLSDESAKDRGFAAYIVAFTEGSNCADDEILCDTIDICIDDETSTCDGYEHCPSGSDESLCAASGEGAAGLSQTTIGIIVGVSITGVVLLVIVILVIRWGYRKYQWSQYLKHLAKNKAAAKTLHGQALQSSRRRTLLYPLTHQYQNEEYINITRAQRDAALMSETDIGVSIPAAASTPAPVSTSAPATPQPDALNEDIHEPDSAEDVTLQNAAPTGENLSDGKHDSAVKHETSGHSEERSPQENRNDEKVTEL</sequence>
<dbReference type="EMBL" id="VXIV02003065">
    <property type="protein sequence ID" value="KAF6021331.1"/>
    <property type="molecule type" value="Genomic_DNA"/>
</dbReference>
<evidence type="ECO:0000313" key="7">
    <source>
        <dbReference type="EMBL" id="KAF6021331.1"/>
    </source>
</evidence>
<feature type="compositionally biased region" description="Basic and acidic residues" evidence="3">
    <location>
        <begin position="350"/>
        <end position="383"/>
    </location>
</feature>
<keyword evidence="1 2" id="KW-1015">Disulfide bond</keyword>
<dbReference type="OrthoDB" id="6514358at2759"/>
<dbReference type="Gene3D" id="2.60.120.290">
    <property type="entry name" value="Spermadhesin, CUB domain"/>
    <property type="match status" value="1"/>
</dbReference>
<evidence type="ECO:0000256" key="3">
    <source>
        <dbReference type="SAM" id="MobiDB-lite"/>
    </source>
</evidence>
<accession>A0A7J7J718</accession>
<proteinExistence type="predicted"/>
<feature type="transmembrane region" description="Helical" evidence="4">
    <location>
        <begin position="206"/>
        <end position="231"/>
    </location>
</feature>
<evidence type="ECO:0000256" key="5">
    <source>
        <dbReference type="SAM" id="SignalP"/>
    </source>
</evidence>
<dbReference type="InterPro" id="IPR000859">
    <property type="entry name" value="CUB_dom"/>
</dbReference>
<dbReference type="SMART" id="SM00042">
    <property type="entry name" value="CUB"/>
    <property type="match status" value="1"/>
</dbReference>
<feature type="chain" id="PRO_5029741801" evidence="5">
    <location>
        <begin position="23"/>
        <end position="383"/>
    </location>
</feature>
<keyword evidence="4" id="KW-1133">Transmembrane helix</keyword>
<feature type="signal peptide" evidence="5">
    <location>
        <begin position="1"/>
        <end position="22"/>
    </location>
</feature>
<feature type="region of interest" description="Disordered" evidence="3">
    <location>
        <begin position="304"/>
        <end position="383"/>
    </location>
</feature>
<evidence type="ECO:0000256" key="2">
    <source>
        <dbReference type="PROSITE-ProRule" id="PRU00124"/>
    </source>
</evidence>
<dbReference type="InterPro" id="IPR023415">
    <property type="entry name" value="LDLR_class-A_CS"/>
</dbReference>
<evidence type="ECO:0000256" key="4">
    <source>
        <dbReference type="SAM" id="Phobius"/>
    </source>
</evidence>
<dbReference type="Proteomes" id="UP000593567">
    <property type="component" value="Unassembled WGS sequence"/>
</dbReference>
<evidence type="ECO:0000313" key="8">
    <source>
        <dbReference type="Proteomes" id="UP000593567"/>
    </source>
</evidence>
<comment type="caution">
    <text evidence="7">The sequence shown here is derived from an EMBL/GenBank/DDBJ whole genome shotgun (WGS) entry which is preliminary data.</text>
</comment>
<dbReference type="SUPFAM" id="SSF49854">
    <property type="entry name" value="Spermadhesin, CUB domain"/>
    <property type="match status" value="1"/>
</dbReference>
<evidence type="ECO:0000256" key="1">
    <source>
        <dbReference type="ARBA" id="ARBA00023157"/>
    </source>
</evidence>
<dbReference type="PROSITE" id="PS01209">
    <property type="entry name" value="LDLRA_1"/>
    <property type="match status" value="1"/>
</dbReference>
<comment type="caution">
    <text evidence="2">Lacks conserved residue(s) required for the propagation of feature annotation.</text>
</comment>
<organism evidence="7 8">
    <name type="scientific">Bugula neritina</name>
    <name type="common">Brown bryozoan</name>
    <name type="synonym">Sertularia neritina</name>
    <dbReference type="NCBI Taxonomy" id="10212"/>
    <lineage>
        <taxon>Eukaryota</taxon>
        <taxon>Metazoa</taxon>
        <taxon>Spiralia</taxon>
        <taxon>Lophotrochozoa</taxon>
        <taxon>Bryozoa</taxon>
        <taxon>Gymnolaemata</taxon>
        <taxon>Cheilostomatida</taxon>
        <taxon>Flustrina</taxon>
        <taxon>Buguloidea</taxon>
        <taxon>Bugulidae</taxon>
        <taxon>Bugula</taxon>
    </lineage>
</organism>
<keyword evidence="4" id="KW-0472">Membrane</keyword>
<dbReference type="PROSITE" id="PS01180">
    <property type="entry name" value="CUB"/>
    <property type="match status" value="1"/>
</dbReference>
<gene>
    <name evidence="7" type="ORF">EB796_020363</name>
</gene>
<name>A0A7J7J718_BUGNE</name>
<dbReference type="CDD" id="cd00041">
    <property type="entry name" value="CUB"/>
    <property type="match status" value="1"/>
</dbReference>
<keyword evidence="4" id="KW-0812">Transmembrane</keyword>
<evidence type="ECO:0000259" key="6">
    <source>
        <dbReference type="PROSITE" id="PS01180"/>
    </source>
</evidence>
<dbReference type="CDD" id="cd00112">
    <property type="entry name" value="LDLa"/>
    <property type="match status" value="1"/>
</dbReference>
<dbReference type="PROSITE" id="PS50068">
    <property type="entry name" value="LDLRA_2"/>
    <property type="match status" value="1"/>
</dbReference>
<protein>
    <submittedName>
        <fullName evidence="7">OVCH1</fullName>
    </submittedName>
</protein>
<feature type="disulfide bond" evidence="2">
    <location>
        <begin position="176"/>
        <end position="191"/>
    </location>
</feature>
<keyword evidence="5" id="KW-0732">Signal</keyword>
<feature type="compositionally biased region" description="Low complexity" evidence="3">
    <location>
        <begin position="304"/>
        <end position="321"/>
    </location>
</feature>
<reference evidence="7" key="1">
    <citation type="submission" date="2020-06" db="EMBL/GenBank/DDBJ databases">
        <title>Draft genome of Bugula neritina, a colonial animal packing powerful symbionts and potential medicines.</title>
        <authorList>
            <person name="Rayko M."/>
        </authorList>
    </citation>
    <scope>NUCLEOTIDE SEQUENCE [LARGE SCALE GENOMIC DNA]</scope>
    <source>
        <strain evidence="7">Kwan_BN1</strain>
    </source>
</reference>
<dbReference type="InterPro" id="IPR002172">
    <property type="entry name" value="LDrepeatLR_classA_rpt"/>
</dbReference>
<dbReference type="InterPro" id="IPR042333">
    <property type="entry name" value="LRAD2/Mig-13-like"/>
</dbReference>